<protein>
    <recommendedName>
        <fullName evidence="4">Pescadillo homolog</fullName>
    </recommendedName>
</protein>
<dbReference type="InterPro" id="IPR010613">
    <property type="entry name" value="PES"/>
</dbReference>
<keyword evidence="3" id="KW-1185">Reference proteome</keyword>
<comment type="subcellular location">
    <subcellularLocation>
        <location evidence="1">Nucleus</location>
    </subcellularLocation>
</comment>
<comment type="caution">
    <text evidence="2">The sequence shown here is derived from an EMBL/GenBank/DDBJ whole genome shotgun (WGS) entry which is preliminary data.</text>
</comment>
<dbReference type="EMBL" id="JAUJYO010000022">
    <property type="protein sequence ID" value="KAK1282813.1"/>
    <property type="molecule type" value="Genomic_DNA"/>
</dbReference>
<evidence type="ECO:0000256" key="1">
    <source>
        <dbReference type="ARBA" id="ARBA00004123"/>
    </source>
</evidence>
<evidence type="ECO:0008006" key="4">
    <source>
        <dbReference type="Google" id="ProtNLM"/>
    </source>
</evidence>
<organism evidence="2 3">
    <name type="scientific">Acorus calamus</name>
    <name type="common">Sweet flag</name>
    <dbReference type="NCBI Taxonomy" id="4465"/>
    <lineage>
        <taxon>Eukaryota</taxon>
        <taxon>Viridiplantae</taxon>
        <taxon>Streptophyta</taxon>
        <taxon>Embryophyta</taxon>
        <taxon>Tracheophyta</taxon>
        <taxon>Spermatophyta</taxon>
        <taxon>Magnoliopsida</taxon>
        <taxon>Liliopsida</taxon>
        <taxon>Acoraceae</taxon>
        <taxon>Acorus</taxon>
    </lineage>
</organism>
<reference evidence="2" key="1">
    <citation type="journal article" date="2023" name="Nat. Commun.">
        <title>Diploid and tetraploid genomes of Acorus and the evolution of monocots.</title>
        <authorList>
            <person name="Ma L."/>
            <person name="Liu K.W."/>
            <person name="Li Z."/>
            <person name="Hsiao Y.Y."/>
            <person name="Qi Y."/>
            <person name="Fu T."/>
            <person name="Tang G.D."/>
            <person name="Zhang D."/>
            <person name="Sun W.H."/>
            <person name="Liu D.K."/>
            <person name="Li Y."/>
            <person name="Chen G.Z."/>
            <person name="Liu X.D."/>
            <person name="Liao X.Y."/>
            <person name="Jiang Y.T."/>
            <person name="Yu X."/>
            <person name="Hao Y."/>
            <person name="Huang J."/>
            <person name="Zhao X.W."/>
            <person name="Ke S."/>
            <person name="Chen Y.Y."/>
            <person name="Wu W.L."/>
            <person name="Hsu J.L."/>
            <person name="Lin Y.F."/>
            <person name="Huang M.D."/>
            <person name="Li C.Y."/>
            <person name="Huang L."/>
            <person name="Wang Z.W."/>
            <person name="Zhao X."/>
            <person name="Zhong W.Y."/>
            <person name="Peng D.H."/>
            <person name="Ahmad S."/>
            <person name="Lan S."/>
            <person name="Zhang J.S."/>
            <person name="Tsai W.C."/>
            <person name="Van de Peer Y."/>
            <person name="Liu Z.J."/>
        </authorList>
    </citation>
    <scope>NUCLEOTIDE SEQUENCE</scope>
    <source>
        <strain evidence="2">CP</strain>
    </source>
</reference>
<dbReference type="Pfam" id="PF06732">
    <property type="entry name" value="Pescadillo_N"/>
    <property type="match status" value="1"/>
</dbReference>
<evidence type="ECO:0000313" key="3">
    <source>
        <dbReference type="Proteomes" id="UP001180020"/>
    </source>
</evidence>
<dbReference type="GO" id="GO:0000463">
    <property type="term" value="P:maturation of LSU-rRNA from tricistronic rRNA transcript (SSU-rRNA, 5.8S rRNA, LSU-rRNA)"/>
    <property type="evidence" value="ECO:0007669"/>
    <property type="project" value="TreeGrafter"/>
</dbReference>
<dbReference type="GO" id="GO:0070545">
    <property type="term" value="C:PeBoW complex"/>
    <property type="evidence" value="ECO:0007669"/>
    <property type="project" value="TreeGrafter"/>
</dbReference>
<dbReference type="GO" id="GO:0003723">
    <property type="term" value="F:RNA binding"/>
    <property type="evidence" value="ECO:0007669"/>
    <property type="project" value="TreeGrafter"/>
</dbReference>
<proteinExistence type="predicted"/>
<dbReference type="AlphaFoldDB" id="A0AAV9C3M5"/>
<gene>
    <name evidence="2" type="ORF">QJS10_CPB22g00185</name>
</gene>
<accession>A0AAV9C3M5</accession>
<name>A0AAV9C3M5_ACOCL</name>
<dbReference type="Proteomes" id="UP001180020">
    <property type="component" value="Unassembled WGS sequence"/>
</dbReference>
<dbReference type="PANTHER" id="PTHR12221">
    <property type="entry name" value="PESCADILLO - RELATED"/>
    <property type="match status" value="1"/>
</dbReference>
<sequence>MPKHYRPPEGNAAKYITRTKAVHYLQVSLSTFRRLCVLKGVFPQDPKKKVEGNHKTYYHMKDIMFLAHEPLLEKFRNIRAYDRKVKKAKAKKNKKLVKCLLSRKPNYKLDHLIKERRLCILKGVFPRDPKKKVKGNHKTYYHMKDIMFLAHEPLLEKFRNIRAYDRKVKKAKAKKNKKLVKRLLSQKPNYKLDHLIKERYPKFIDALRDLDDCLTMAEVEGQKITWLTR</sequence>
<reference evidence="2" key="2">
    <citation type="submission" date="2023-06" db="EMBL/GenBank/DDBJ databases">
        <authorList>
            <person name="Ma L."/>
            <person name="Liu K.-W."/>
            <person name="Li Z."/>
            <person name="Hsiao Y.-Y."/>
            <person name="Qi Y."/>
            <person name="Fu T."/>
            <person name="Tang G."/>
            <person name="Zhang D."/>
            <person name="Sun W.-H."/>
            <person name="Liu D.-K."/>
            <person name="Li Y."/>
            <person name="Chen G.-Z."/>
            <person name="Liu X.-D."/>
            <person name="Liao X.-Y."/>
            <person name="Jiang Y.-T."/>
            <person name="Yu X."/>
            <person name="Hao Y."/>
            <person name="Huang J."/>
            <person name="Zhao X.-W."/>
            <person name="Ke S."/>
            <person name="Chen Y.-Y."/>
            <person name="Wu W.-L."/>
            <person name="Hsu J.-L."/>
            <person name="Lin Y.-F."/>
            <person name="Huang M.-D."/>
            <person name="Li C.-Y."/>
            <person name="Huang L."/>
            <person name="Wang Z.-W."/>
            <person name="Zhao X."/>
            <person name="Zhong W.-Y."/>
            <person name="Peng D.-H."/>
            <person name="Ahmad S."/>
            <person name="Lan S."/>
            <person name="Zhang J.-S."/>
            <person name="Tsai W.-C."/>
            <person name="Van De Peer Y."/>
            <person name="Liu Z.-J."/>
        </authorList>
    </citation>
    <scope>NUCLEOTIDE SEQUENCE</scope>
    <source>
        <strain evidence="2">CP</strain>
        <tissue evidence="2">Leaves</tissue>
    </source>
</reference>
<dbReference type="PANTHER" id="PTHR12221:SF6">
    <property type="entry name" value="PESCADILLO HOMOLOG"/>
    <property type="match status" value="1"/>
</dbReference>
<evidence type="ECO:0000313" key="2">
    <source>
        <dbReference type="EMBL" id="KAK1282813.1"/>
    </source>
</evidence>